<keyword evidence="1" id="KW-0808">Transferase</keyword>
<keyword evidence="2" id="KW-0614">Plasmid</keyword>
<name>A0AAC8YW30_AMIAI</name>
<dbReference type="InterPro" id="IPR023606">
    <property type="entry name" value="CoA-Trfase_III_dom_1_sf"/>
</dbReference>
<evidence type="ECO:0000313" key="3">
    <source>
        <dbReference type="EMBL" id="MBB3704957.1"/>
    </source>
</evidence>
<dbReference type="EMBL" id="JACICB010000004">
    <property type="protein sequence ID" value="MBB3704957.1"/>
    <property type="molecule type" value="Genomic_DNA"/>
</dbReference>
<dbReference type="Gene3D" id="3.40.50.10540">
    <property type="entry name" value="Crotonobetainyl-coa:carnitine coa-transferase, domain 1"/>
    <property type="match status" value="1"/>
</dbReference>
<dbReference type="RefSeq" id="WP_246790295.1">
    <property type="nucleotide sequence ID" value="NZ_CP015007.1"/>
</dbReference>
<dbReference type="InterPro" id="IPR003673">
    <property type="entry name" value="CoA-Trfase_fam_III"/>
</dbReference>
<dbReference type="PANTHER" id="PTHR48207:SF3">
    <property type="entry name" value="SUCCINATE--HYDROXYMETHYLGLUTARATE COA-TRANSFERASE"/>
    <property type="match status" value="1"/>
</dbReference>
<sequence>MTEMSRQPIASRIEGLQVVEPAGGFDFLRGMRVVDLSSSVAGPYASMLLADMGADVIKVERPGGDDARGWGPPFLAGESLWFISVNRNKRSIGLDYSTPAGLQALYDLVRSSDALIVNTPPRAARKLGIDADAIRQQNPKLVYTSITGFGIDSDRADWPCYDLIAEGYSGVMDLTGDAYGEPQKVGAPAADMLAGQDAAFATVAALLRRQTGGSGATVDVSLVDSMVRFLACRIVPHMGSGDTPRRSGGKDSVIAIYQAFNTADEPITLGLGNDNIWGRFWDAIGQSVWKTDPRYATNALRRQRREEIVAAIQDILVTAPRAHWLSLFSDARIPAGPINRVDEVVLDAELRKRGLFYQLQSGEKLIPQVGTAIRVDGQTNFARSAPPEYAQHTHEILRECLGYDDAQLIALRDNGAI</sequence>
<evidence type="ECO:0000313" key="2">
    <source>
        <dbReference type="EMBL" id="AMS45278.1"/>
    </source>
</evidence>
<geneLocation type="plasmid" evidence="2 4">
    <name>pAA02</name>
</geneLocation>
<organism evidence="2 4">
    <name type="scientific">Aminobacter aminovorans</name>
    <name type="common">Chelatobacter heintzii</name>
    <dbReference type="NCBI Taxonomy" id="83263"/>
    <lineage>
        <taxon>Bacteria</taxon>
        <taxon>Pseudomonadati</taxon>
        <taxon>Pseudomonadota</taxon>
        <taxon>Alphaproteobacteria</taxon>
        <taxon>Hyphomicrobiales</taxon>
        <taxon>Phyllobacteriaceae</taxon>
        <taxon>Aminobacter</taxon>
    </lineage>
</organism>
<dbReference type="KEGG" id="aak:AA2016_6383"/>
<dbReference type="EMBL" id="CP015007">
    <property type="protein sequence ID" value="AMS45278.1"/>
    <property type="molecule type" value="Genomic_DNA"/>
</dbReference>
<dbReference type="InterPro" id="IPR050483">
    <property type="entry name" value="CoA-transferase_III_domain"/>
</dbReference>
<keyword evidence="5" id="KW-1185">Reference proteome</keyword>
<dbReference type="Proteomes" id="UP000577697">
    <property type="component" value="Unassembled WGS sequence"/>
</dbReference>
<gene>
    <name evidence="2" type="ORF">AA2016_6383</name>
    <name evidence="3" type="ORF">FHS67_001267</name>
</gene>
<dbReference type="PANTHER" id="PTHR48207">
    <property type="entry name" value="SUCCINATE--HYDROXYMETHYLGLUTARATE COA-TRANSFERASE"/>
    <property type="match status" value="1"/>
</dbReference>
<reference evidence="3 5" key="2">
    <citation type="submission" date="2020-08" db="EMBL/GenBank/DDBJ databases">
        <title>Genomic Encyclopedia of Type Strains, Phase IV (KMG-IV): sequencing the most valuable type-strain genomes for metagenomic binning, comparative biology and taxonomic classification.</title>
        <authorList>
            <person name="Goeker M."/>
        </authorList>
    </citation>
    <scope>NUCLEOTIDE SEQUENCE [LARGE SCALE GENOMIC DNA]</scope>
    <source>
        <strain evidence="3 5">DSM 10368</strain>
    </source>
</reference>
<protein>
    <submittedName>
        <fullName evidence="2">CAIB/BAIF family protein</fullName>
    </submittedName>
    <submittedName>
        <fullName evidence="3">Crotonobetainyl-CoA:carnitine CoA-transferase CaiB-like acyl-CoA transferase</fullName>
    </submittedName>
</protein>
<evidence type="ECO:0000313" key="5">
    <source>
        <dbReference type="Proteomes" id="UP000577697"/>
    </source>
</evidence>
<dbReference type="GO" id="GO:0008410">
    <property type="term" value="F:CoA-transferase activity"/>
    <property type="evidence" value="ECO:0007669"/>
    <property type="project" value="TreeGrafter"/>
</dbReference>
<proteinExistence type="predicted"/>
<dbReference type="Proteomes" id="UP000075755">
    <property type="component" value="Plasmid pAA02"/>
</dbReference>
<dbReference type="Pfam" id="PF02515">
    <property type="entry name" value="CoA_transf_3"/>
    <property type="match status" value="1"/>
</dbReference>
<dbReference type="InterPro" id="IPR044855">
    <property type="entry name" value="CoA-Trfase_III_dom3_sf"/>
</dbReference>
<evidence type="ECO:0000313" key="4">
    <source>
        <dbReference type="Proteomes" id="UP000075755"/>
    </source>
</evidence>
<accession>A0AAC8YW30</accession>
<reference evidence="2 4" key="1">
    <citation type="submission" date="2016-03" db="EMBL/GenBank/DDBJ databases">
        <title>Complete genome of Aminobacter aminovorans KCTC 2477.</title>
        <authorList>
            <person name="Kim K.M."/>
        </authorList>
    </citation>
    <scope>NUCLEOTIDE SEQUENCE [LARGE SCALE GENOMIC DNA]</scope>
    <source>
        <strain evidence="2 4">KCTC 2477</strain>
        <plasmid evidence="2 4">pAA02</plasmid>
    </source>
</reference>
<dbReference type="AlphaFoldDB" id="A0AAC8YW30"/>
<dbReference type="Gene3D" id="3.30.1540.10">
    <property type="entry name" value="formyl-coa transferase, domain 3"/>
    <property type="match status" value="1"/>
</dbReference>
<dbReference type="SUPFAM" id="SSF89796">
    <property type="entry name" value="CoA-transferase family III (CaiB/BaiF)"/>
    <property type="match status" value="1"/>
</dbReference>
<evidence type="ECO:0000256" key="1">
    <source>
        <dbReference type="ARBA" id="ARBA00022679"/>
    </source>
</evidence>